<accession>A0AAV4W712</accession>
<comment type="caution">
    <text evidence="2">The sequence shown here is derived from an EMBL/GenBank/DDBJ whole genome shotgun (WGS) entry which is preliminary data.</text>
</comment>
<reference evidence="2 3" key="1">
    <citation type="submission" date="2021-06" db="EMBL/GenBank/DDBJ databases">
        <title>Caerostris darwini draft genome.</title>
        <authorList>
            <person name="Kono N."/>
            <person name="Arakawa K."/>
        </authorList>
    </citation>
    <scope>NUCLEOTIDE SEQUENCE [LARGE SCALE GENOMIC DNA]</scope>
</reference>
<dbReference type="PANTHER" id="PTHR12459">
    <property type="entry name" value="TRANSMEMBRANE PROTEIN 135-RELATED"/>
    <property type="match status" value="1"/>
</dbReference>
<proteinExistence type="predicted"/>
<sequence length="141" mass="16323">MVGRDDALYAIPGALLGGLFMKFYPSSTISLYLMWKLIENRVLFGVEKGVIPHISCSTELLYAFSMALLFHVLVFEAHNLKPTYLKFLSQVTHNKIGKFNRHLLELFGTQASKKYTDFWPPLDYRYTSLAFQETLMPWLIH</sequence>
<dbReference type="InterPro" id="IPR026749">
    <property type="entry name" value="Tmem135"/>
</dbReference>
<dbReference type="PANTHER" id="PTHR12459:SF15">
    <property type="entry name" value="TRANSMEMBRANE PROTEIN 135"/>
    <property type="match status" value="1"/>
</dbReference>
<evidence type="ECO:0000313" key="3">
    <source>
        <dbReference type="Proteomes" id="UP001054837"/>
    </source>
</evidence>
<organism evidence="2 3">
    <name type="scientific">Caerostris darwini</name>
    <dbReference type="NCBI Taxonomy" id="1538125"/>
    <lineage>
        <taxon>Eukaryota</taxon>
        <taxon>Metazoa</taxon>
        <taxon>Ecdysozoa</taxon>
        <taxon>Arthropoda</taxon>
        <taxon>Chelicerata</taxon>
        <taxon>Arachnida</taxon>
        <taxon>Araneae</taxon>
        <taxon>Araneomorphae</taxon>
        <taxon>Entelegynae</taxon>
        <taxon>Araneoidea</taxon>
        <taxon>Araneidae</taxon>
        <taxon>Caerostris</taxon>
    </lineage>
</organism>
<protein>
    <submittedName>
        <fullName evidence="2">Transmembrane protein 135</fullName>
    </submittedName>
</protein>
<keyword evidence="1" id="KW-1133">Transmembrane helix</keyword>
<evidence type="ECO:0000256" key="1">
    <source>
        <dbReference type="SAM" id="Phobius"/>
    </source>
</evidence>
<feature type="transmembrane region" description="Helical" evidence="1">
    <location>
        <begin position="7"/>
        <end position="24"/>
    </location>
</feature>
<keyword evidence="3" id="KW-1185">Reference proteome</keyword>
<name>A0AAV4W712_9ARAC</name>
<dbReference type="EMBL" id="BPLQ01014199">
    <property type="protein sequence ID" value="GIY77994.1"/>
    <property type="molecule type" value="Genomic_DNA"/>
</dbReference>
<gene>
    <name evidence="2" type="primary">TMEM135_2</name>
    <name evidence="2" type="ORF">CDAR_232271</name>
</gene>
<keyword evidence="1" id="KW-0472">Membrane</keyword>
<dbReference type="Proteomes" id="UP001054837">
    <property type="component" value="Unassembled WGS sequence"/>
</dbReference>
<evidence type="ECO:0000313" key="2">
    <source>
        <dbReference type="EMBL" id="GIY77994.1"/>
    </source>
</evidence>
<feature type="transmembrane region" description="Helical" evidence="1">
    <location>
        <begin position="60"/>
        <end position="80"/>
    </location>
</feature>
<dbReference type="AlphaFoldDB" id="A0AAV4W712"/>
<keyword evidence="1 2" id="KW-0812">Transmembrane</keyword>